<proteinExistence type="predicted"/>
<evidence type="ECO:0000313" key="1">
    <source>
        <dbReference type="EMBL" id="KAK3772235.1"/>
    </source>
</evidence>
<evidence type="ECO:0000313" key="2">
    <source>
        <dbReference type="Proteomes" id="UP001283361"/>
    </source>
</evidence>
<dbReference type="AlphaFoldDB" id="A0AAE0ZMT2"/>
<gene>
    <name evidence="1" type="ORF">RRG08_046821</name>
</gene>
<keyword evidence="2" id="KW-1185">Reference proteome</keyword>
<accession>A0AAE0ZMT2</accession>
<dbReference type="Proteomes" id="UP001283361">
    <property type="component" value="Unassembled WGS sequence"/>
</dbReference>
<dbReference type="EMBL" id="JAWDGP010003645">
    <property type="protein sequence ID" value="KAK3772235.1"/>
    <property type="molecule type" value="Genomic_DNA"/>
</dbReference>
<organism evidence="1 2">
    <name type="scientific">Elysia crispata</name>
    <name type="common">lettuce slug</name>
    <dbReference type="NCBI Taxonomy" id="231223"/>
    <lineage>
        <taxon>Eukaryota</taxon>
        <taxon>Metazoa</taxon>
        <taxon>Spiralia</taxon>
        <taxon>Lophotrochozoa</taxon>
        <taxon>Mollusca</taxon>
        <taxon>Gastropoda</taxon>
        <taxon>Heterobranchia</taxon>
        <taxon>Euthyneura</taxon>
        <taxon>Panpulmonata</taxon>
        <taxon>Sacoglossa</taxon>
        <taxon>Placobranchoidea</taxon>
        <taxon>Plakobranchidae</taxon>
        <taxon>Elysia</taxon>
    </lineage>
</organism>
<sequence length="87" mass="9002">MKLKVLELEAMHYVAAPQATIVPLPVNDAKGLAPSPEPLLSRARLGATTATLQSLPLASRLNSTLNHLSSNCGGSQIIVCVCGGSHT</sequence>
<reference evidence="1" key="1">
    <citation type="journal article" date="2023" name="G3 (Bethesda)">
        <title>A reference genome for the long-term kleptoplast-retaining sea slug Elysia crispata morphotype clarki.</title>
        <authorList>
            <person name="Eastman K.E."/>
            <person name="Pendleton A.L."/>
            <person name="Shaikh M.A."/>
            <person name="Suttiyut T."/>
            <person name="Ogas R."/>
            <person name="Tomko P."/>
            <person name="Gavelis G."/>
            <person name="Widhalm J.R."/>
            <person name="Wisecaver J.H."/>
        </authorList>
    </citation>
    <scope>NUCLEOTIDE SEQUENCE</scope>
    <source>
        <strain evidence="1">ECLA1</strain>
    </source>
</reference>
<name>A0AAE0ZMT2_9GAST</name>
<comment type="caution">
    <text evidence="1">The sequence shown here is derived from an EMBL/GenBank/DDBJ whole genome shotgun (WGS) entry which is preliminary data.</text>
</comment>
<protein>
    <submittedName>
        <fullName evidence="1">Uncharacterized protein</fullName>
    </submittedName>
</protein>